<dbReference type="AlphaFoldDB" id="A0A6J4JBG2"/>
<dbReference type="SUPFAM" id="SSF48208">
    <property type="entry name" value="Six-hairpin glycosidases"/>
    <property type="match status" value="1"/>
</dbReference>
<dbReference type="GO" id="GO:0005975">
    <property type="term" value="P:carbohydrate metabolic process"/>
    <property type="evidence" value="ECO:0007669"/>
    <property type="project" value="InterPro"/>
</dbReference>
<gene>
    <name evidence="1" type="ORF">AVDCRST_MAG10-3392</name>
</gene>
<evidence type="ECO:0000313" key="1">
    <source>
        <dbReference type="EMBL" id="CAA9272924.1"/>
    </source>
</evidence>
<proteinExistence type="predicted"/>
<sequence>MTPLLVQTVDSIAAVQQRDGMIPWFAGGHADPWNHVEAAMALDAGGRRAEAEAAYHWLVATQRPDGAWHQYYRAGEVEETTLDANVTAYVATGVWHHFLATRDTGFLQSMWPVVEAAVGFVLDLQTPRGEVIWARHADGTPWSFALLTASCSTFASLHSALAIGGHLGHDRPGWEAAVDRLGRVIVEEPGAFLPKARWSMDWYYPVLSGVVTGDAARARLAAGYTRFVMDGLGVRCVADKDWITAAETAECAMAYLAAGEPGTAHRLLEWAGHLRHQDGSWFTGMVHPQRHHFPPAERSTYSAAAVTLATTALTGAGPLVPLLSVTVGRR</sequence>
<protein>
    <recommendedName>
        <fullName evidence="2">Prenyltransferase</fullName>
    </recommendedName>
</protein>
<dbReference type="EMBL" id="CADCTB010000207">
    <property type="protein sequence ID" value="CAA9272924.1"/>
    <property type="molecule type" value="Genomic_DNA"/>
</dbReference>
<reference evidence="1" key="1">
    <citation type="submission" date="2020-02" db="EMBL/GenBank/DDBJ databases">
        <authorList>
            <person name="Meier V. D."/>
        </authorList>
    </citation>
    <scope>NUCLEOTIDE SEQUENCE</scope>
    <source>
        <strain evidence="1">AVDCRST_MAG10</strain>
    </source>
</reference>
<dbReference type="InterPro" id="IPR008928">
    <property type="entry name" value="6-hairpin_glycosidase_sf"/>
</dbReference>
<organism evidence="1">
    <name type="scientific">uncultured Acidimicrobiales bacterium</name>
    <dbReference type="NCBI Taxonomy" id="310071"/>
    <lineage>
        <taxon>Bacteria</taxon>
        <taxon>Bacillati</taxon>
        <taxon>Actinomycetota</taxon>
        <taxon>Acidimicrobiia</taxon>
        <taxon>Acidimicrobiales</taxon>
        <taxon>environmental samples</taxon>
    </lineage>
</organism>
<evidence type="ECO:0008006" key="2">
    <source>
        <dbReference type="Google" id="ProtNLM"/>
    </source>
</evidence>
<name>A0A6J4JBG2_9ACTN</name>
<dbReference type="Gene3D" id="1.50.10.10">
    <property type="match status" value="1"/>
</dbReference>
<dbReference type="InterPro" id="IPR012341">
    <property type="entry name" value="6hp_glycosidase-like_sf"/>
</dbReference>
<accession>A0A6J4JBG2</accession>